<dbReference type="SUPFAM" id="SSF56112">
    <property type="entry name" value="Protein kinase-like (PK-like)"/>
    <property type="match status" value="1"/>
</dbReference>
<reference evidence="3" key="2">
    <citation type="submission" date="2018-03" db="EMBL/GenBank/DDBJ databases">
        <title>The Triticum urartu genome reveals the dynamic nature of wheat genome evolution.</title>
        <authorList>
            <person name="Ling H."/>
            <person name="Ma B."/>
            <person name="Shi X."/>
            <person name="Liu H."/>
            <person name="Dong L."/>
            <person name="Sun H."/>
            <person name="Cao Y."/>
            <person name="Gao Q."/>
            <person name="Zheng S."/>
            <person name="Li Y."/>
            <person name="Yu Y."/>
            <person name="Du H."/>
            <person name="Qi M."/>
            <person name="Li Y."/>
            <person name="Yu H."/>
            <person name="Cui Y."/>
            <person name="Wang N."/>
            <person name="Chen C."/>
            <person name="Wu H."/>
            <person name="Zhao Y."/>
            <person name="Zhang J."/>
            <person name="Li Y."/>
            <person name="Zhou W."/>
            <person name="Zhang B."/>
            <person name="Hu W."/>
            <person name="Eijk M."/>
            <person name="Tang J."/>
            <person name="Witsenboer H."/>
            <person name="Zhao S."/>
            <person name="Li Z."/>
            <person name="Zhang A."/>
            <person name="Wang D."/>
            <person name="Liang C."/>
        </authorList>
    </citation>
    <scope>NUCLEOTIDE SEQUENCE [LARGE SCALE GENOMIC DNA]</scope>
    <source>
        <strain evidence="3">cv. G1812</strain>
    </source>
</reference>
<dbReference type="InterPro" id="IPR050528">
    <property type="entry name" value="L-type_Lectin-RKs"/>
</dbReference>
<dbReference type="AlphaFoldDB" id="A0A8R7TPZ1"/>
<dbReference type="Gramene" id="TuG1812G0300000058.01.T01">
    <property type="protein sequence ID" value="TuG1812G0300000058.01.T01.cds239240"/>
    <property type="gene ID" value="TuG1812G0300000058.01"/>
</dbReference>
<evidence type="ECO:0000313" key="3">
    <source>
        <dbReference type="EnsemblPlants" id="TuG1812G0300000058.01.T01.cds239240"/>
    </source>
</evidence>
<accession>A0A8R7TPZ1</accession>
<evidence type="ECO:0000256" key="1">
    <source>
        <dbReference type="ARBA" id="ARBA00022741"/>
    </source>
</evidence>
<evidence type="ECO:0000256" key="2">
    <source>
        <dbReference type="ARBA" id="ARBA00022840"/>
    </source>
</evidence>
<dbReference type="GO" id="GO:0005524">
    <property type="term" value="F:ATP binding"/>
    <property type="evidence" value="ECO:0007669"/>
    <property type="project" value="UniProtKB-KW"/>
</dbReference>
<name>A0A8R7TPZ1_TRIUA</name>
<reference evidence="4" key="1">
    <citation type="journal article" date="2013" name="Nature">
        <title>Draft genome of the wheat A-genome progenitor Triticum urartu.</title>
        <authorList>
            <person name="Ling H.Q."/>
            <person name="Zhao S."/>
            <person name="Liu D."/>
            <person name="Wang J."/>
            <person name="Sun H."/>
            <person name="Zhang C."/>
            <person name="Fan H."/>
            <person name="Li D."/>
            <person name="Dong L."/>
            <person name="Tao Y."/>
            <person name="Gao C."/>
            <person name="Wu H."/>
            <person name="Li Y."/>
            <person name="Cui Y."/>
            <person name="Guo X."/>
            <person name="Zheng S."/>
            <person name="Wang B."/>
            <person name="Yu K."/>
            <person name="Liang Q."/>
            <person name="Yang W."/>
            <person name="Lou X."/>
            <person name="Chen J."/>
            <person name="Feng M."/>
            <person name="Jian J."/>
            <person name="Zhang X."/>
            <person name="Luo G."/>
            <person name="Jiang Y."/>
            <person name="Liu J."/>
            <person name="Wang Z."/>
            <person name="Sha Y."/>
            <person name="Zhang B."/>
            <person name="Wu H."/>
            <person name="Tang D."/>
            <person name="Shen Q."/>
            <person name="Xue P."/>
            <person name="Zou S."/>
            <person name="Wang X."/>
            <person name="Liu X."/>
            <person name="Wang F."/>
            <person name="Yang Y."/>
            <person name="An X."/>
            <person name="Dong Z."/>
            <person name="Zhang K."/>
            <person name="Zhang X."/>
            <person name="Luo M.C."/>
            <person name="Dvorak J."/>
            <person name="Tong Y."/>
            <person name="Wang J."/>
            <person name="Yang H."/>
            <person name="Li Z."/>
            <person name="Wang D."/>
            <person name="Zhang A."/>
            <person name="Wang J."/>
        </authorList>
    </citation>
    <scope>NUCLEOTIDE SEQUENCE</scope>
    <source>
        <strain evidence="4">cv. G1812</strain>
    </source>
</reference>
<evidence type="ECO:0008006" key="5">
    <source>
        <dbReference type="Google" id="ProtNLM"/>
    </source>
</evidence>
<dbReference type="Proteomes" id="UP000015106">
    <property type="component" value="Chromosome 3"/>
</dbReference>
<reference evidence="3" key="3">
    <citation type="submission" date="2022-06" db="UniProtKB">
        <authorList>
            <consortium name="EnsemblPlants"/>
        </authorList>
    </citation>
    <scope>IDENTIFICATION</scope>
</reference>
<protein>
    <recommendedName>
        <fullName evidence="5">Protein kinase domain-containing protein</fullName>
    </recommendedName>
</protein>
<organism evidence="3 4">
    <name type="scientific">Triticum urartu</name>
    <name type="common">Red wild einkorn</name>
    <name type="synonym">Crithodium urartu</name>
    <dbReference type="NCBI Taxonomy" id="4572"/>
    <lineage>
        <taxon>Eukaryota</taxon>
        <taxon>Viridiplantae</taxon>
        <taxon>Streptophyta</taxon>
        <taxon>Embryophyta</taxon>
        <taxon>Tracheophyta</taxon>
        <taxon>Spermatophyta</taxon>
        <taxon>Magnoliopsida</taxon>
        <taxon>Liliopsida</taxon>
        <taxon>Poales</taxon>
        <taxon>Poaceae</taxon>
        <taxon>BOP clade</taxon>
        <taxon>Pooideae</taxon>
        <taxon>Triticodae</taxon>
        <taxon>Triticeae</taxon>
        <taxon>Triticinae</taxon>
        <taxon>Triticum</taxon>
    </lineage>
</organism>
<keyword evidence="1" id="KW-0547">Nucleotide-binding</keyword>
<dbReference type="InterPro" id="IPR011009">
    <property type="entry name" value="Kinase-like_dom_sf"/>
</dbReference>
<sequence length="179" mass="20114">MQYQARGFQAGEARGAWCRATNHQGHLGTAGYIDPEFIRTRRPSTEADVYSFGIVQLEVVSVQHPDMEIEQSGDKFIPLLRWIWDLYEKGAIVEAVDEKLKGVNWQQLLDDDGNYKWHIHRAIVVGLWCTHPCPCARPSLMQLMNVLQSKDVTLPTLSRPRSGVSLGMHGDNALSSANV</sequence>
<keyword evidence="2" id="KW-0067">ATP-binding</keyword>
<proteinExistence type="predicted"/>
<dbReference type="Gene3D" id="1.10.510.10">
    <property type="entry name" value="Transferase(Phosphotransferase) domain 1"/>
    <property type="match status" value="1"/>
</dbReference>
<evidence type="ECO:0000313" key="4">
    <source>
        <dbReference type="Proteomes" id="UP000015106"/>
    </source>
</evidence>
<dbReference type="PANTHER" id="PTHR27007">
    <property type="match status" value="1"/>
</dbReference>
<dbReference type="EnsemblPlants" id="TuG1812G0300000058.01.T01">
    <property type="protein sequence ID" value="TuG1812G0300000058.01.T01.cds239240"/>
    <property type="gene ID" value="TuG1812G0300000058.01"/>
</dbReference>
<keyword evidence="4" id="KW-1185">Reference proteome</keyword>